<dbReference type="Gramene" id="TraesCLE_scaffold_215459_01G000100.1">
    <property type="protein sequence ID" value="TraesCLE_scaffold_215459_01G000100.1"/>
    <property type="gene ID" value="TraesCLE_scaffold_215459_01G000100"/>
</dbReference>
<dbReference type="AlphaFoldDB" id="A0A3B6GKQ2"/>
<evidence type="ECO:0000313" key="3">
    <source>
        <dbReference type="EnsemblPlants" id="TraesCS3D02G052100.1.cds1"/>
    </source>
</evidence>
<dbReference type="SMART" id="SM00499">
    <property type="entry name" value="AAI"/>
    <property type="match status" value="1"/>
</dbReference>
<dbReference type="InterPro" id="IPR036312">
    <property type="entry name" value="Bifun_inhib/LTP/seed_sf"/>
</dbReference>
<dbReference type="Gramene" id="TraesWEE_scaffold_010185_01G000400.1">
    <property type="protein sequence ID" value="TraesWEE_scaffold_010185_01G000400.1"/>
    <property type="gene ID" value="TraesWEE_scaffold_010185_01G000400"/>
</dbReference>
<dbReference type="PANTHER" id="PTHR33076">
    <property type="entry name" value="NON-SPECIFIC LIPID-TRANSFER PROTEIN 2-RELATED"/>
    <property type="match status" value="1"/>
</dbReference>
<dbReference type="STRING" id="4565.A0A3B6GKQ2"/>
<dbReference type="Gramene" id="TraesCS3D02G052100.1">
    <property type="protein sequence ID" value="TraesCS3D02G052100.1.cds1"/>
    <property type="gene ID" value="TraesCS3D02G052100"/>
</dbReference>
<dbReference type="PROSITE" id="PS00597">
    <property type="entry name" value="PLANT_LTP"/>
    <property type="match status" value="1"/>
</dbReference>
<dbReference type="PaxDb" id="4565-Traes_3DS_30343E9D9.1"/>
<evidence type="ECO:0000313" key="4">
    <source>
        <dbReference type="Proteomes" id="UP000019116"/>
    </source>
</evidence>
<accession>A0A3B6GKQ2</accession>
<comment type="function">
    <text evidence="1">Plant non-specific lipid-transfer proteins transfer phospholipids as well as galactolipids across membranes. May play a role in wax or cutin deposition in the cell walls of expanding epidermal cells and certain secretory tissues.</text>
</comment>
<dbReference type="Gramene" id="TraesKAR3D01G0040420.1">
    <property type="protein sequence ID" value="cds.TraesKAR3D01G0040420.1"/>
    <property type="gene ID" value="TraesKAR3D01G0040420"/>
</dbReference>
<feature type="domain" description="Bifunctional inhibitor/plant lipid transfer protein/seed storage helical" evidence="2">
    <location>
        <begin position="64"/>
        <end position="146"/>
    </location>
</feature>
<dbReference type="Gene3D" id="1.10.110.10">
    <property type="entry name" value="Plant lipid-transfer and hydrophobic proteins"/>
    <property type="match status" value="1"/>
</dbReference>
<keyword evidence="1" id="KW-0813">Transport</keyword>
<dbReference type="Gramene" id="TraesCS3D03G0096000.1">
    <property type="protein sequence ID" value="TraesCS3D03G0096000.1.CDS1"/>
    <property type="gene ID" value="TraesCS3D03G0096000"/>
</dbReference>
<protein>
    <recommendedName>
        <fullName evidence="1">Non-specific lipid-transfer protein</fullName>
    </recommendedName>
</protein>
<dbReference type="InterPro" id="IPR000528">
    <property type="entry name" value="Plant_nsLTP"/>
</dbReference>
<dbReference type="GO" id="GO:0008289">
    <property type="term" value="F:lipid binding"/>
    <property type="evidence" value="ECO:0007669"/>
    <property type="project" value="UniProtKB-KW"/>
</dbReference>
<reference evidence="3" key="2">
    <citation type="submission" date="2018-10" db="UniProtKB">
        <authorList>
            <consortium name="EnsemblPlants"/>
        </authorList>
    </citation>
    <scope>IDENTIFICATION</scope>
</reference>
<dbReference type="PRINTS" id="PR00382">
    <property type="entry name" value="LIPIDTRNSFER"/>
</dbReference>
<keyword evidence="1" id="KW-0446">Lipid-binding</keyword>
<proteinExistence type="inferred from homology"/>
<organism evidence="3">
    <name type="scientific">Triticum aestivum</name>
    <name type="common">Wheat</name>
    <dbReference type="NCBI Taxonomy" id="4565"/>
    <lineage>
        <taxon>Eukaryota</taxon>
        <taxon>Viridiplantae</taxon>
        <taxon>Streptophyta</taxon>
        <taxon>Embryophyta</taxon>
        <taxon>Tracheophyta</taxon>
        <taxon>Spermatophyta</taxon>
        <taxon>Magnoliopsida</taxon>
        <taxon>Liliopsida</taxon>
        <taxon>Poales</taxon>
        <taxon>Poaceae</taxon>
        <taxon>BOP clade</taxon>
        <taxon>Pooideae</taxon>
        <taxon>Triticodae</taxon>
        <taxon>Triticeae</taxon>
        <taxon>Triticinae</taxon>
        <taxon>Triticum</taxon>
    </lineage>
</organism>
<reference evidence="3" key="1">
    <citation type="submission" date="2018-08" db="EMBL/GenBank/DDBJ databases">
        <authorList>
            <person name="Rossello M."/>
        </authorList>
    </citation>
    <scope>NUCLEOTIDE SEQUENCE [LARGE SCALE GENOMIC DNA]</scope>
    <source>
        <strain evidence="3">cv. Chinese Spring</strain>
    </source>
</reference>
<dbReference type="SMR" id="A0A3B6GKQ2"/>
<dbReference type="Proteomes" id="UP000019116">
    <property type="component" value="Chromosome 3D"/>
</dbReference>
<evidence type="ECO:0000256" key="1">
    <source>
        <dbReference type="RuleBase" id="RU000628"/>
    </source>
</evidence>
<sequence>MHSPIHPHQYHIANLANYPPSPCEPSTTTTANSVEMARTAATKLVLVALVAAMLLVASDAAISCGQVNSALASCVSYAKGSGASPPGACCSGVRRLAGLARSTADKQAACRCIKSAAGGLNPGKAASIPSKCGVSIPYSISASVDCSKIH</sequence>
<dbReference type="GO" id="GO:0006869">
    <property type="term" value="P:lipid transport"/>
    <property type="evidence" value="ECO:0007669"/>
    <property type="project" value="InterPro"/>
</dbReference>
<dbReference type="CDD" id="cd01960">
    <property type="entry name" value="nsLTP1"/>
    <property type="match status" value="1"/>
</dbReference>
<dbReference type="Gramene" id="TraesCAD_scaffold_033974_01G000100.1">
    <property type="protein sequence ID" value="TraesCAD_scaffold_033974_01G000100.1"/>
    <property type="gene ID" value="TraesCAD_scaffold_033974_01G000100"/>
</dbReference>
<evidence type="ECO:0000259" key="2">
    <source>
        <dbReference type="SMART" id="SM00499"/>
    </source>
</evidence>
<dbReference type="InterPro" id="IPR016140">
    <property type="entry name" value="Bifunc_inhib/LTP/seed_store"/>
</dbReference>
<dbReference type="EnsemblPlants" id="TraesCS3D02G052100.1">
    <property type="protein sequence ID" value="TraesCS3D02G052100.1.cds1"/>
    <property type="gene ID" value="TraesCS3D02G052100"/>
</dbReference>
<keyword evidence="4" id="KW-1185">Reference proteome</keyword>
<name>A0A3B6GKQ2_WHEAT</name>
<comment type="similarity">
    <text evidence="1">Belongs to the plant LTP family.</text>
</comment>
<dbReference type="SUPFAM" id="SSF47699">
    <property type="entry name" value="Bifunctional inhibitor/lipid-transfer protein/seed storage 2S albumin"/>
    <property type="match status" value="1"/>
</dbReference>
<dbReference type="Pfam" id="PF00234">
    <property type="entry name" value="Tryp_alpha_amyl"/>
    <property type="match status" value="1"/>
</dbReference>
<dbReference type="OMA" id="HTEALNC"/>